<accession>A0ABD1VLJ7</accession>
<evidence type="ECO:0000259" key="1">
    <source>
        <dbReference type="Pfam" id="PF04898"/>
    </source>
</evidence>
<evidence type="ECO:0000313" key="2">
    <source>
        <dbReference type="EMBL" id="KAL2538229.1"/>
    </source>
</evidence>
<evidence type="ECO:0000313" key="3">
    <source>
        <dbReference type="Proteomes" id="UP001604277"/>
    </source>
</evidence>
<dbReference type="Gene3D" id="3.20.20.70">
    <property type="entry name" value="Aldolase class I"/>
    <property type="match status" value="1"/>
</dbReference>
<protein>
    <submittedName>
        <fullName evidence="2">Glutamine amidotransferase type-2 domain-containing protein</fullName>
    </submittedName>
</protein>
<keyword evidence="3" id="KW-1185">Reference proteome</keyword>
<feature type="domain" description="Glutamate synthase central-N" evidence="1">
    <location>
        <begin position="3"/>
        <end position="119"/>
    </location>
</feature>
<reference evidence="3" key="1">
    <citation type="submission" date="2024-07" db="EMBL/GenBank/DDBJ databases">
        <title>Two chromosome-level genome assemblies of Korean endemic species Abeliophyllum distichum and Forsythia ovata (Oleaceae).</title>
        <authorList>
            <person name="Jang H."/>
        </authorList>
    </citation>
    <scope>NUCLEOTIDE SEQUENCE [LARGE SCALE GENOMIC DNA]</scope>
</reference>
<sequence length="394" mass="43345">MTAPLTVMSKREKLTFEYFRQMFAQVTNPPTNPISEKIVTSIECTVGPEGYLTETTEEQCHRLSLKGLLLSIKEMEATKKMNYRGWRSKFLDITNLKDCGSNSLEETLDRIIPVKAKKVQGIFDVCREFNCSFKEGTKNQGSDDQVGLYKCPDCTSDQWNVLNIVERVRPSNLGGKFSNGTSIMDINDKHFDDPNSDDEADSHLSGVEKSNLSSRHFGHARSLQLKVIRGGRVVPSVAPNPTSTVHLAVEAVGDVSSFPSALNMAPVPKAIVLLSTVPPMVEDIGGVLSFLPLVIEVRDDSSSPPPIVEVRDDSHFLPLESSTSSPVDVQHQDKVDGAAIGEEEKVAQKRGLEGEDDVADSGRIKKSRMAPSSRNFRFGSHFLHCGAGHPSWFV</sequence>
<dbReference type="Pfam" id="PF04898">
    <property type="entry name" value="Glu_syn_central"/>
    <property type="match status" value="1"/>
</dbReference>
<dbReference type="AlphaFoldDB" id="A0ABD1VLJ7"/>
<keyword evidence="2" id="KW-0315">Glutamine amidotransferase</keyword>
<comment type="caution">
    <text evidence="2">The sequence shown here is derived from an EMBL/GenBank/DDBJ whole genome shotgun (WGS) entry which is preliminary data.</text>
</comment>
<dbReference type="EMBL" id="JBFOLJ010000005">
    <property type="protein sequence ID" value="KAL2538229.1"/>
    <property type="molecule type" value="Genomic_DNA"/>
</dbReference>
<name>A0ABD1VLJ7_9LAMI</name>
<gene>
    <name evidence="2" type="ORF">Fot_19620</name>
</gene>
<organism evidence="2 3">
    <name type="scientific">Forsythia ovata</name>
    <dbReference type="NCBI Taxonomy" id="205694"/>
    <lineage>
        <taxon>Eukaryota</taxon>
        <taxon>Viridiplantae</taxon>
        <taxon>Streptophyta</taxon>
        <taxon>Embryophyta</taxon>
        <taxon>Tracheophyta</taxon>
        <taxon>Spermatophyta</taxon>
        <taxon>Magnoliopsida</taxon>
        <taxon>eudicotyledons</taxon>
        <taxon>Gunneridae</taxon>
        <taxon>Pentapetalae</taxon>
        <taxon>asterids</taxon>
        <taxon>lamiids</taxon>
        <taxon>Lamiales</taxon>
        <taxon>Oleaceae</taxon>
        <taxon>Forsythieae</taxon>
        <taxon>Forsythia</taxon>
    </lineage>
</organism>
<dbReference type="SUPFAM" id="SSF51395">
    <property type="entry name" value="FMN-linked oxidoreductases"/>
    <property type="match status" value="1"/>
</dbReference>
<dbReference type="InterPro" id="IPR013785">
    <property type="entry name" value="Aldolase_TIM"/>
</dbReference>
<dbReference type="InterPro" id="IPR006982">
    <property type="entry name" value="Glu_synth_centr_N"/>
</dbReference>
<proteinExistence type="predicted"/>
<dbReference type="Proteomes" id="UP001604277">
    <property type="component" value="Unassembled WGS sequence"/>
</dbReference>